<dbReference type="EMBL" id="CP029754">
    <property type="protein sequence ID" value="QDD69890.1"/>
    <property type="molecule type" value="Genomic_DNA"/>
</dbReference>
<dbReference type="AlphaFoldDB" id="A0A5B8EEJ8"/>
<name>A0A5B8EEJ8_LACAM</name>
<sequence length="100" mass="11194">MSLFRRKKKDVINYVDLDDDKKIISSTGEIVGKAVDYSSADELKKLVGQGYKLDYNEYDPTGSAPAFSNEPLYTYTISLKHDTEKVDHEDAALGITKSDL</sequence>
<dbReference type="Proteomes" id="UP000312326">
    <property type="component" value="Chromosome"/>
</dbReference>
<protein>
    <submittedName>
        <fullName evidence="1">Uncharacterized protein</fullName>
    </submittedName>
</protein>
<dbReference type="InterPro" id="IPR041558">
    <property type="entry name" value="MucBP_2"/>
</dbReference>
<accession>A0A5B8EEJ8</accession>
<proteinExistence type="predicted"/>
<reference evidence="1 2" key="1">
    <citation type="submission" date="2018-06" db="EMBL/GenBank/DDBJ databases">
        <title>Complete genome sequnece of Lactobacillus amylovorus PMRA3.</title>
        <authorList>
            <person name="Nam Y.-D."/>
            <person name="Chung W.-H."/>
            <person name="Park Y.S."/>
            <person name="Kang J."/>
        </authorList>
    </citation>
    <scope>NUCLEOTIDE SEQUENCE [LARGE SCALE GENOMIC DNA]</scope>
    <source>
        <strain evidence="1 2">PMRA3</strain>
    </source>
</reference>
<evidence type="ECO:0000313" key="2">
    <source>
        <dbReference type="Proteomes" id="UP000312326"/>
    </source>
</evidence>
<dbReference type="Pfam" id="PF17965">
    <property type="entry name" value="MucBP_2"/>
    <property type="match status" value="1"/>
</dbReference>
<evidence type="ECO:0000313" key="1">
    <source>
        <dbReference type="EMBL" id="QDD69890.1"/>
    </source>
</evidence>
<dbReference type="RefSeq" id="WP_130898710.1">
    <property type="nucleotide sequence ID" value="NZ_CP029754.1"/>
</dbReference>
<organism evidence="1 2">
    <name type="scientific">Lactobacillus amylovorus</name>
    <dbReference type="NCBI Taxonomy" id="1604"/>
    <lineage>
        <taxon>Bacteria</taxon>
        <taxon>Bacillati</taxon>
        <taxon>Bacillota</taxon>
        <taxon>Bacilli</taxon>
        <taxon>Lactobacillales</taxon>
        <taxon>Lactobacillaceae</taxon>
        <taxon>Lactobacillus</taxon>
    </lineage>
</organism>
<gene>
    <name evidence="1" type="ORF">DM298_02565</name>
</gene>
<dbReference type="Gene3D" id="3.10.20.470">
    <property type="match status" value="1"/>
</dbReference>